<reference evidence="1 2" key="1">
    <citation type="submission" date="2019-07" db="EMBL/GenBank/DDBJ databases">
        <title>Quadrisphaera sp. strain DD2A genome sequencing and assembly.</title>
        <authorList>
            <person name="Kim I."/>
        </authorList>
    </citation>
    <scope>NUCLEOTIDE SEQUENCE [LARGE SCALE GENOMIC DNA]</scope>
    <source>
        <strain evidence="1 2">DD2A</strain>
    </source>
</reference>
<comment type="caution">
    <text evidence="1">The sequence shown here is derived from an EMBL/GenBank/DDBJ whole genome shotgun (WGS) entry which is preliminary data.</text>
</comment>
<gene>
    <name evidence="1" type="ORF">FMM08_09455</name>
</gene>
<proteinExistence type="predicted"/>
<keyword evidence="2" id="KW-1185">Reference proteome</keyword>
<dbReference type="Proteomes" id="UP000321234">
    <property type="component" value="Unassembled WGS sequence"/>
</dbReference>
<dbReference type="RefSeq" id="WP_147926122.1">
    <property type="nucleotide sequence ID" value="NZ_VKAC01000005.1"/>
</dbReference>
<sequence>MRVLPRAGSPAARAVLTVRAAGQRLGITAALSARLTRGPRPPVLMTLVYRRAGAALVEGLVRDLLAEARAAGSSARAVLWALDEPAPQLAPWTLGHGPGARLSLHERMREHAVGSGESGELPYWVISDDDVRYSRGSVGQLVALMEKGRIDVAGPAHAATSEWNHSFTLARPFTVARSSLFVETGPVLAFSPRAQGRVLPFPEGSAAGWGMEAHWSSRTQEGLRSAIVDAVAVDHLVPMGGSYDAVAEWERCRAFTRRYGVEDVSDLKQVVGSWRAWQPVAPWPTT</sequence>
<evidence type="ECO:0008006" key="3">
    <source>
        <dbReference type="Google" id="ProtNLM"/>
    </source>
</evidence>
<dbReference type="OrthoDB" id="2369748at2"/>
<evidence type="ECO:0000313" key="1">
    <source>
        <dbReference type="EMBL" id="TXR56329.1"/>
    </source>
</evidence>
<dbReference type="EMBL" id="VKAC01000005">
    <property type="protein sequence ID" value="TXR56329.1"/>
    <property type="molecule type" value="Genomic_DNA"/>
</dbReference>
<name>A0A5C8ZGB7_9ACTN</name>
<protein>
    <recommendedName>
        <fullName evidence="3">Glycosyltransferase family 2 protein</fullName>
    </recommendedName>
</protein>
<accession>A0A5C8ZGB7</accession>
<dbReference type="AlphaFoldDB" id="A0A5C8ZGB7"/>
<organism evidence="1 2">
    <name type="scientific">Quadrisphaera setariae</name>
    <dbReference type="NCBI Taxonomy" id="2593304"/>
    <lineage>
        <taxon>Bacteria</taxon>
        <taxon>Bacillati</taxon>
        <taxon>Actinomycetota</taxon>
        <taxon>Actinomycetes</taxon>
        <taxon>Kineosporiales</taxon>
        <taxon>Kineosporiaceae</taxon>
        <taxon>Quadrisphaera</taxon>
    </lineage>
</organism>
<evidence type="ECO:0000313" key="2">
    <source>
        <dbReference type="Proteomes" id="UP000321234"/>
    </source>
</evidence>